<feature type="transmembrane region" description="Helical" evidence="1">
    <location>
        <begin position="228"/>
        <end position="249"/>
    </location>
</feature>
<evidence type="ECO:0000256" key="1">
    <source>
        <dbReference type="SAM" id="Phobius"/>
    </source>
</evidence>
<feature type="transmembrane region" description="Helical" evidence="1">
    <location>
        <begin position="380"/>
        <end position="398"/>
    </location>
</feature>
<dbReference type="AlphaFoldDB" id="A0A143HE56"/>
<dbReference type="Pfam" id="PF03703">
    <property type="entry name" value="bPH_2"/>
    <property type="match status" value="3"/>
</dbReference>
<protein>
    <recommendedName>
        <fullName evidence="2">YdbS-like PH domain-containing protein</fullName>
    </recommendedName>
</protein>
<sequence>MDMKHYHPLTVLFDIIGFFKNFGILAVILFLNKGSDSILFQIMGWVLLVSFVYTVVASIWKLFTNRYGTDERAFHLKSGIFKKTERTVNYEKIQNVQRYTSFLHKLLRMTSITFETGTSGVNANVPFSVLTRSEADRLESLVKRTSHPDSQIMNDEPQPDGGRWNETERVIHFTPTHQDLVKASFTSLSFLFFLAIASSLLAKIGALFHLEDTAEGWFESILSSGWMIAGFLAIVIMLSISVGILITFVKYGKYEIASDDKRIYISKGVLDETAFSIAKDRVQAVEITQSFMKRLLGLAEVKLISIGDIGDDDNEVSTLYPFLPMQRTYSIISELLPDYEVFQHMKKLPRKSLAARLLKPYWFWLIATILLVYFKPALLDFTYGWAIASAVLLAFIVARRLIVYHNTRYALTGSQIQLSQGMFEKTTFITRRDKIAEVSVKRSKLQQWMGLATIGFINRAKPVRYESLLDIPIQDAKRFYQWYAKRVTEVLLK</sequence>
<reference evidence="4" key="2">
    <citation type="submission" date="2016-03" db="EMBL/GenBank/DDBJ databases">
        <authorList>
            <person name="Seldin L."/>
        </authorList>
    </citation>
    <scope>NUCLEOTIDE SEQUENCE [LARGE SCALE GENOMIC DNA]</scope>
    <source>
        <strain evidence="4">PP9</strain>
    </source>
</reference>
<feature type="domain" description="YdbS-like PH" evidence="2">
    <location>
        <begin position="256"/>
        <end position="310"/>
    </location>
</feature>
<reference evidence="3 4" key="1">
    <citation type="journal article" date="2016" name="Genome Announc.">
        <title>Whole-Genome Sequence of Rummeliibacillus stabekisii Strain PP9 Isolated from Antarctic Soil.</title>
        <authorList>
            <person name="da Mota F.F."/>
            <person name="Vollu R.E."/>
            <person name="Jurelevicius D."/>
            <person name="Seldin L."/>
        </authorList>
    </citation>
    <scope>NUCLEOTIDE SEQUENCE [LARGE SCALE GENOMIC DNA]</scope>
    <source>
        <strain evidence="3 4">PP9</strain>
    </source>
</reference>
<accession>A0A143HE56</accession>
<dbReference type="PANTHER" id="PTHR34473">
    <property type="entry name" value="UPF0699 TRANSMEMBRANE PROTEIN YDBS"/>
    <property type="match status" value="1"/>
</dbReference>
<feature type="transmembrane region" description="Helical" evidence="1">
    <location>
        <begin position="12"/>
        <end position="32"/>
    </location>
</feature>
<dbReference type="InterPro" id="IPR005182">
    <property type="entry name" value="YdbS-like_PH"/>
</dbReference>
<evidence type="ECO:0000259" key="2">
    <source>
        <dbReference type="Pfam" id="PF03703"/>
    </source>
</evidence>
<keyword evidence="1" id="KW-0812">Transmembrane</keyword>
<feature type="transmembrane region" description="Helical" evidence="1">
    <location>
        <begin position="353"/>
        <end position="374"/>
    </location>
</feature>
<keyword evidence="4" id="KW-1185">Reference proteome</keyword>
<evidence type="ECO:0000313" key="3">
    <source>
        <dbReference type="EMBL" id="AMW99766.1"/>
    </source>
</evidence>
<dbReference type="Proteomes" id="UP000076021">
    <property type="component" value="Chromosome"/>
</dbReference>
<dbReference type="OrthoDB" id="2317554at2"/>
<feature type="domain" description="YdbS-like PH" evidence="2">
    <location>
        <begin position="404"/>
        <end position="483"/>
    </location>
</feature>
<organism evidence="3 4">
    <name type="scientific">Rummeliibacillus stabekisii</name>
    <dbReference type="NCBI Taxonomy" id="241244"/>
    <lineage>
        <taxon>Bacteria</taxon>
        <taxon>Bacillati</taxon>
        <taxon>Bacillota</taxon>
        <taxon>Bacilli</taxon>
        <taxon>Bacillales</taxon>
        <taxon>Caryophanaceae</taxon>
        <taxon>Rummeliibacillus</taxon>
    </lineage>
</organism>
<gene>
    <name evidence="3" type="ORF">ATY39_10140</name>
</gene>
<dbReference type="STRING" id="241244.ATY39_10140"/>
<keyword evidence="1" id="KW-1133">Transmembrane helix</keyword>
<evidence type="ECO:0000313" key="4">
    <source>
        <dbReference type="Proteomes" id="UP000076021"/>
    </source>
</evidence>
<dbReference type="EMBL" id="CP014806">
    <property type="protein sequence ID" value="AMW99766.1"/>
    <property type="molecule type" value="Genomic_DNA"/>
</dbReference>
<feature type="transmembrane region" description="Helical" evidence="1">
    <location>
        <begin position="188"/>
        <end position="208"/>
    </location>
</feature>
<dbReference type="KEGG" id="rst:ATY39_10140"/>
<proteinExistence type="predicted"/>
<dbReference type="RefSeq" id="WP_066789377.1">
    <property type="nucleotide sequence ID" value="NZ_CP014806.1"/>
</dbReference>
<dbReference type="PIRSF" id="PIRSF026631">
    <property type="entry name" value="UCP026631"/>
    <property type="match status" value="1"/>
</dbReference>
<keyword evidence="1" id="KW-0472">Membrane</keyword>
<feature type="domain" description="YdbS-like PH" evidence="2">
    <location>
        <begin position="64"/>
        <end position="139"/>
    </location>
</feature>
<name>A0A143HE56_9BACL</name>
<dbReference type="PANTHER" id="PTHR34473:SF2">
    <property type="entry name" value="UPF0699 TRANSMEMBRANE PROTEIN YDBT"/>
    <property type="match status" value="1"/>
</dbReference>
<dbReference type="InterPro" id="IPR014529">
    <property type="entry name" value="UCP026631"/>
</dbReference>
<feature type="transmembrane region" description="Helical" evidence="1">
    <location>
        <begin position="38"/>
        <end position="63"/>
    </location>
</feature>